<keyword evidence="4 6" id="KW-1133">Transmembrane helix</keyword>
<dbReference type="KEGG" id="pli:PLF_051"/>
<dbReference type="Pfam" id="PF01810">
    <property type="entry name" value="LysE"/>
    <property type="match status" value="1"/>
</dbReference>
<accession>A0A8D9NAY9</accession>
<dbReference type="Proteomes" id="UP000032800">
    <property type="component" value="Chromosome I"/>
</dbReference>
<gene>
    <name evidence="7" type="primary">argO</name>
    <name evidence="7" type="ORF">PAD_051</name>
</gene>
<protein>
    <submittedName>
        <fullName evidence="7">Arginine exporter protein ArgO</fullName>
    </submittedName>
</protein>
<feature type="transmembrane region" description="Helical" evidence="6">
    <location>
        <begin position="177"/>
        <end position="198"/>
    </location>
</feature>
<keyword evidence="5 6" id="KW-0472">Membrane</keyword>
<keyword evidence="2" id="KW-1003">Cell membrane</keyword>
<feature type="transmembrane region" description="Helical" evidence="6">
    <location>
        <begin position="6"/>
        <end position="28"/>
    </location>
</feature>
<evidence type="ECO:0000256" key="4">
    <source>
        <dbReference type="ARBA" id="ARBA00022989"/>
    </source>
</evidence>
<keyword evidence="3 6" id="KW-0812">Transmembrane</keyword>
<dbReference type="InterPro" id="IPR001123">
    <property type="entry name" value="LeuE-type"/>
</dbReference>
<dbReference type="GO" id="GO:0015171">
    <property type="term" value="F:amino acid transmembrane transporter activity"/>
    <property type="evidence" value="ECO:0007669"/>
    <property type="project" value="TreeGrafter"/>
</dbReference>
<feature type="transmembrane region" description="Helical" evidence="6">
    <location>
        <begin position="40"/>
        <end position="63"/>
    </location>
</feature>
<sequence length="201" mass="22335">MGLLSGCNGLILGGALIVVIGAQNAFVLNQGLRGNYPWMVALICALCDVILTSTGVAGLSVFIQKHKDFIIIARWIGILFLILQSIKAFIRMHESEQLFISKYCYKGRLSIVLSTLAVTLLNPHVYFDTLLMLGTIGASQAYPWVFVLGAGLASFLWFFSLIFIARRLKILLSSYQNVWRLIDFITGIILLIVAWQLIIPI</sequence>
<dbReference type="PANTHER" id="PTHR30086">
    <property type="entry name" value="ARGININE EXPORTER PROTEIN ARGO"/>
    <property type="match status" value="1"/>
</dbReference>
<feature type="transmembrane region" description="Helical" evidence="6">
    <location>
        <begin position="69"/>
        <end position="90"/>
    </location>
</feature>
<proteinExistence type="predicted"/>
<evidence type="ECO:0000256" key="2">
    <source>
        <dbReference type="ARBA" id="ARBA00022475"/>
    </source>
</evidence>
<dbReference type="PANTHER" id="PTHR30086:SF20">
    <property type="entry name" value="ARGININE EXPORTER PROTEIN ARGO-RELATED"/>
    <property type="match status" value="1"/>
</dbReference>
<evidence type="ECO:0000256" key="5">
    <source>
        <dbReference type="ARBA" id="ARBA00023136"/>
    </source>
</evidence>
<dbReference type="GO" id="GO:0005886">
    <property type="term" value="C:plasma membrane"/>
    <property type="evidence" value="ECO:0007669"/>
    <property type="project" value="UniProtKB-SubCell"/>
</dbReference>
<evidence type="ECO:0000256" key="1">
    <source>
        <dbReference type="ARBA" id="ARBA00004651"/>
    </source>
</evidence>
<reference evidence="7 8" key="1">
    <citation type="journal article" date="2015" name="Genome Biol. Evol.">
        <title>Genome evolution in the primary endosymbiont of whiteflies sheds light on their divergence.</title>
        <authorList>
            <person name="Santos-Garcia D."/>
            <person name="Vargas-Chavez C."/>
            <person name="Moya A."/>
            <person name="Latorre A."/>
            <person name="Silva"/>
            <person name="F J."/>
        </authorList>
    </citation>
    <scope>NUCLEOTIDE SEQUENCE [LARGE SCALE GENOMIC DNA]</scope>
    <source>
        <strain evidence="8">AD-VLC</strain>
    </source>
</reference>
<comment type="subcellular location">
    <subcellularLocation>
        <location evidence="1">Cell membrane</location>
        <topology evidence="1">Multi-pass membrane protein</topology>
    </subcellularLocation>
</comment>
<evidence type="ECO:0000256" key="3">
    <source>
        <dbReference type="ARBA" id="ARBA00022692"/>
    </source>
</evidence>
<dbReference type="EMBL" id="LN649255">
    <property type="protein sequence ID" value="CEI58604.1"/>
    <property type="molecule type" value="Genomic_DNA"/>
</dbReference>
<evidence type="ECO:0000313" key="7">
    <source>
        <dbReference type="EMBL" id="CEI58604.1"/>
    </source>
</evidence>
<dbReference type="AlphaFoldDB" id="A0A8D9NAY9"/>
<evidence type="ECO:0000256" key="6">
    <source>
        <dbReference type="SAM" id="Phobius"/>
    </source>
</evidence>
<dbReference type="KEGG" id="plc:PAD_051"/>
<name>A0A8D9NAY9_9GAMM</name>
<dbReference type="RefSeq" id="WP_219848443.1">
    <property type="nucleotide sequence ID" value="NZ_LN649255.1"/>
</dbReference>
<organism evidence="7 8">
    <name type="scientific">Candidatus Portiera aleyrodidarum</name>
    <name type="common">primary endosymbiont of Bemisia tabaci</name>
    <dbReference type="NCBI Taxonomy" id="91844"/>
    <lineage>
        <taxon>Bacteria</taxon>
        <taxon>Pseudomonadati</taxon>
        <taxon>Pseudomonadota</taxon>
        <taxon>Gammaproteobacteria</taxon>
        <taxon>Candidatus Johnevansiales</taxon>
        <taxon>Candidatus Johnevansiaceae</taxon>
        <taxon>Candidatus Portiera</taxon>
    </lineage>
</organism>
<feature type="transmembrane region" description="Helical" evidence="6">
    <location>
        <begin position="142"/>
        <end position="165"/>
    </location>
</feature>
<evidence type="ECO:0000313" key="8">
    <source>
        <dbReference type="Proteomes" id="UP000032800"/>
    </source>
</evidence>
<feature type="transmembrane region" description="Helical" evidence="6">
    <location>
        <begin position="111"/>
        <end position="136"/>
    </location>
</feature>